<evidence type="ECO:0000256" key="2">
    <source>
        <dbReference type="ARBA" id="ARBA00022499"/>
    </source>
</evidence>
<dbReference type="GO" id="GO:0019776">
    <property type="term" value="F:Atg8-family ligase activity"/>
    <property type="evidence" value="ECO:0007669"/>
    <property type="project" value="TreeGrafter"/>
</dbReference>
<dbReference type="Gene3D" id="3.10.20.90">
    <property type="entry name" value="Phosphatidylinositol 3-kinase Catalytic Subunit, Chain A, domain 1"/>
    <property type="match status" value="1"/>
</dbReference>
<evidence type="ECO:0000256" key="1">
    <source>
        <dbReference type="ARBA" id="ARBA00006910"/>
    </source>
</evidence>
<evidence type="ECO:0000259" key="7">
    <source>
        <dbReference type="Pfam" id="PF04106"/>
    </source>
</evidence>
<dbReference type="Pfam" id="PF04106">
    <property type="entry name" value="ATG5_UblB"/>
    <property type="match status" value="1"/>
</dbReference>
<dbReference type="GO" id="GO:0044233">
    <property type="term" value="C:mitochondria-associated endoplasmic reticulum membrane contact site"/>
    <property type="evidence" value="ECO:0007669"/>
    <property type="project" value="TreeGrafter"/>
</dbReference>
<feature type="region of interest" description="Disordered" evidence="6">
    <location>
        <begin position="1"/>
        <end position="43"/>
    </location>
</feature>
<dbReference type="GO" id="GO:0034274">
    <property type="term" value="C:Atg12-Atg5-Atg16 complex"/>
    <property type="evidence" value="ECO:0007669"/>
    <property type="project" value="TreeGrafter"/>
</dbReference>
<evidence type="ECO:0000256" key="4">
    <source>
        <dbReference type="ARBA" id="ARBA00023006"/>
    </source>
</evidence>
<keyword evidence="5" id="KW-0472">Membrane</keyword>
<dbReference type="InterPro" id="IPR048940">
    <property type="entry name" value="ATG5_HBR"/>
</dbReference>
<reference evidence="10" key="1">
    <citation type="submission" date="2021-01" db="EMBL/GenBank/DDBJ databases">
        <authorList>
            <person name="Corre E."/>
            <person name="Pelletier E."/>
            <person name="Niang G."/>
            <person name="Scheremetjew M."/>
            <person name="Finn R."/>
            <person name="Kale V."/>
            <person name="Holt S."/>
            <person name="Cochrane G."/>
            <person name="Meng A."/>
            <person name="Brown T."/>
            <person name="Cohen L."/>
        </authorList>
    </citation>
    <scope>NUCLEOTIDE SEQUENCE</scope>
    <source>
        <strain evidence="10">308</strain>
    </source>
</reference>
<dbReference type="InterPro" id="IPR048939">
    <property type="entry name" value="ATG5_UblA"/>
</dbReference>
<dbReference type="EMBL" id="HBFR01014635">
    <property type="protein sequence ID" value="CAD8883468.1"/>
    <property type="molecule type" value="Transcribed_RNA"/>
</dbReference>
<comment type="similarity">
    <text evidence="1 5">Belongs to the ATG5 family.</text>
</comment>
<dbReference type="AlphaFoldDB" id="A0A7S1BEM6"/>
<name>A0A7S1BEM6_9STRA</name>
<evidence type="ECO:0000259" key="9">
    <source>
        <dbReference type="Pfam" id="PF20638"/>
    </source>
</evidence>
<dbReference type="Gene3D" id="1.10.246.190">
    <property type="entry name" value="Autophagy protein Apg5, helix rich domain"/>
    <property type="match status" value="1"/>
</dbReference>
<evidence type="ECO:0000313" key="10">
    <source>
        <dbReference type="EMBL" id="CAD8883468.1"/>
    </source>
</evidence>
<dbReference type="InterPro" id="IPR042526">
    <property type="entry name" value="Atg5_HR"/>
</dbReference>
<dbReference type="Pfam" id="PF20638">
    <property type="entry name" value="ATG5_UblA"/>
    <property type="match status" value="1"/>
</dbReference>
<evidence type="ECO:0000256" key="3">
    <source>
        <dbReference type="ARBA" id="ARBA00022843"/>
    </source>
</evidence>
<proteinExistence type="inferred from homology"/>
<gene>
    <name evidence="10" type="ORF">CHYS00102_LOCUS10664</name>
</gene>
<dbReference type="InterPro" id="IPR007239">
    <property type="entry name" value="Atg5"/>
</dbReference>
<accession>A0A7S1BEM6</accession>
<protein>
    <recommendedName>
        <fullName evidence="5">Autophagy protein 5</fullName>
    </recommendedName>
</protein>
<evidence type="ECO:0000256" key="6">
    <source>
        <dbReference type="SAM" id="MobiDB-lite"/>
    </source>
</evidence>
<keyword evidence="2 5" id="KW-1017">Isopeptide bond</keyword>
<dbReference type="InterPro" id="IPR042527">
    <property type="entry name" value="Atg5_UblA_dom_sf"/>
</dbReference>
<dbReference type="Pfam" id="PF20637">
    <property type="entry name" value="ATG5_HBR"/>
    <property type="match status" value="1"/>
</dbReference>
<evidence type="ECO:0000259" key="8">
    <source>
        <dbReference type="Pfam" id="PF20637"/>
    </source>
</evidence>
<sequence>MSSPPNSSISPPPDSQTLLSHNPLPQFSKNSCSSKTTEAPYQQHRPSLTGAAPISLRHTLHSGHLPLLLQLSSSSLSSPHPPPAIPVLAPRCSYLHVCCADALSSLAKFAVQSFEGAWFSEQSSEEDCQKCPLRWTIPVGVLFDIRSKPTTGLPWILDIHFIRYPHTVLPPLSSSLTEVRRSHLHALKQSLYILHGNASVALTGLTRSVSESLFESLRKGDGEGHARVLRSMLTPTDGRGIRSIPVRMYVIFDDNENGQVLQCLQRPVYPNFEEVGKRTKSMTLGRLVDDWIGGDEDSVKKPSVTVQGAKVPLQVPLENLWGWMHHPDLFLYVIVRFGRVNL</sequence>
<comment type="function">
    <text evidence="5">Involved in autophagic vesicle formation.</text>
</comment>
<keyword evidence="4 5" id="KW-0072">Autophagy</keyword>
<feature type="domain" description="Autophagy protein ATG5 UblA" evidence="9">
    <location>
        <begin position="62"/>
        <end position="161"/>
    </location>
</feature>
<comment type="subcellular location">
    <subcellularLocation>
        <location evidence="5">Preautophagosomal structure membrane</location>
        <topology evidence="5">Peripheral membrane protein</topology>
    </subcellularLocation>
</comment>
<dbReference type="PANTHER" id="PTHR13040:SF2">
    <property type="entry name" value="AUTOPHAGY PROTEIN 5"/>
    <property type="match status" value="1"/>
</dbReference>
<dbReference type="Gene3D" id="3.10.20.620">
    <property type="match status" value="1"/>
</dbReference>
<organism evidence="10">
    <name type="scientific">Corethron hystrix</name>
    <dbReference type="NCBI Taxonomy" id="216773"/>
    <lineage>
        <taxon>Eukaryota</taxon>
        <taxon>Sar</taxon>
        <taxon>Stramenopiles</taxon>
        <taxon>Ochrophyta</taxon>
        <taxon>Bacillariophyta</taxon>
        <taxon>Coscinodiscophyceae</taxon>
        <taxon>Corethrophycidae</taxon>
        <taxon>Corethrales</taxon>
        <taxon>Corethraceae</taxon>
        <taxon>Corethron</taxon>
    </lineage>
</organism>
<comment type="subunit">
    <text evidence="5">Conjugated with ATG12.</text>
</comment>
<dbReference type="PANTHER" id="PTHR13040">
    <property type="entry name" value="AUTOPHAGY PROTEIN 5"/>
    <property type="match status" value="1"/>
</dbReference>
<feature type="domain" description="Autophagy protein ATG5 alpha-helical bundle region" evidence="8">
    <location>
        <begin position="178"/>
        <end position="232"/>
    </location>
</feature>
<dbReference type="GO" id="GO:0061908">
    <property type="term" value="C:phagophore"/>
    <property type="evidence" value="ECO:0007669"/>
    <property type="project" value="TreeGrafter"/>
</dbReference>
<dbReference type="GO" id="GO:0005776">
    <property type="term" value="C:autophagosome"/>
    <property type="evidence" value="ECO:0007669"/>
    <property type="project" value="TreeGrafter"/>
</dbReference>
<keyword evidence="3 5" id="KW-0832">Ubl conjugation</keyword>
<dbReference type="InterPro" id="IPR048318">
    <property type="entry name" value="ATG5_UblB"/>
</dbReference>
<dbReference type="GO" id="GO:0034045">
    <property type="term" value="C:phagophore assembly site membrane"/>
    <property type="evidence" value="ECO:0007669"/>
    <property type="project" value="UniProtKB-SubCell"/>
</dbReference>
<dbReference type="GO" id="GO:0006995">
    <property type="term" value="P:cellular response to nitrogen starvation"/>
    <property type="evidence" value="ECO:0007669"/>
    <property type="project" value="TreeGrafter"/>
</dbReference>
<feature type="domain" description="Autophagy protein ATG5 UblB" evidence="7">
    <location>
        <begin position="243"/>
        <end position="335"/>
    </location>
</feature>
<dbReference type="GO" id="GO:0000422">
    <property type="term" value="P:autophagy of mitochondrion"/>
    <property type="evidence" value="ECO:0007669"/>
    <property type="project" value="TreeGrafter"/>
</dbReference>
<evidence type="ECO:0000256" key="5">
    <source>
        <dbReference type="RuleBase" id="RU361202"/>
    </source>
</evidence>
<feature type="compositionally biased region" description="Polar residues" evidence="6">
    <location>
        <begin position="16"/>
        <end position="43"/>
    </location>
</feature>
<dbReference type="GO" id="GO:0034727">
    <property type="term" value="P:piecemeal microautophagy of the nucleus"/>
    <property type="evidence" value="ECO:0007669"/>
    <property type="project" value="TreeGrafter"/>
</dbReference>